<keyword evidence="1" id="KW-0812">Transmembrane</keyword>
<dbReference type="OrthoDB" id="5830127at2759"/>
<keyword evidence="3" id="KW-1185">Reference proteome</keyword>
<evidence type="ECO:0000256" key="1">
    <source>
        <dbReference type="SAM" id="Phobius"/>
    </source>
</evidence>
<accession>A0A0D8XZW8</accession>
<gene>
    <name evidence="2" type="ORF">DICVIV_03816</name>
</gene>
<dbReference type="AlphaFoldDB" id="A0A0D8XZW8"/>
<evidence type="ECO:0000313" key="3">
    <source>
        <dbReference type="Proteomes" id="UP000053766"/>
    </source>
</evidence>
<feature type="transmembrane region" description="Helical" evidence="1">
    <location>
        <begin position="12"/>
        <end position="31"/>
    </location>
</feature>
<dbReference type="EMBL" id="KN716217">
    <property type="protein sequence ID" value="KJH50015.1"/>
    <property type="molecule type" value="Genomic_DNA"/>
</dbReference>
<sequence length="89" mass="10031">MLLTRGKSQTCSSAVLVVIPFVLFTIFAVWNNPMFSYSIPLFLGSAFLPILNPYIIVFNVRVFRKSFFSMISLKSKNVGPISHISSNRL</sequence>
<dbReference type="Proteomes" id="UP000053766">
    <property type="component" value="Unassembled WGS sequence"/>
</dbReference>
<reference evidence="3" key="2">
    <citation type="journal article" date="2016" name="Sci. Rep.">
        <title>Dictyocaulus viviparus genome, variome and transcriptome elucidate lungworm biology and support future intervention.</title>
        <authorList>
            <person name="McNulty S.N."/>
            <person name="Strube C."/>
            <person name="Rosa B.A."/>
            <person name="Martin J.C."/>
            <person name="Tyagi R."/>
            <person name="Choi Y.J."/>
            <person name="Wang Q."/>
            <person name="Hallsworth Pepin K."/>
            <person name="Zhang X."/>
            <person name="Ozersky P."/>
            <person name="Wilson R.K."/>
            <person name="Sternberg P.W."/>
            <person name="Gasser R.B."/>
            <person name="Mitreva M."/>
        </authorList>
    </citation>
    <scope>NUCLEOTIDE SEQUENCE [LARGE SCALE GENOMIC DNA]</scope>
    <source>
        <strain evidence="3">HannoverDv2000</strain>
    </source>
</reference>
<name>A0A0D8XZW8_DICVI</name>
<organism evidence="2 3">
    <name type="scientific">Dictyocaulus viviparus</name>
    <name type="common">Bovine lungworm</name>
    <dbReference type="NCBI Taxonomy" id="29172"/>
    <lineage>
        <taxon>Eukaryota</taxon>
        <taxon>Metazoa</taxon>
        <taxon>Ecdysozoa</taxon>
        <taxon>Nematoda</taxon>
        <taxon>Chromadorea</taxon>
        <taxon>Rhabditida</taxon>
        <taxon>Rhabditina</taxon>
        <taxon>Rhabditomorpha</taxon>
        <taxon>Strongyloidea</taxon>
        <taxon>Metastrongylidae</taxon>
        <taxon>Dictyocaulus</taxon>
    </lineage>
</organism>
<keyword evidence="1" id="KW-1133">Transmembrane helix</keyword>
<protein>
    <submittedName>
        <fullName evidence="2">Uncharacterized protein</fullName>
    </submittedName>
</protein>
<evidence type="ECO:0000313" key="2">
    <source>
        <dbReference type="EMBL" id="KJH50015.1"/>
    </source>
</evidence>
<feature type="transmembrane region" description="Helical" evidence="1">
    <location>
        <begin position="37"/>
        <end position="60"/>
    </location>
</feature>
<reference evidence="2 3" key="1">
    <citation type="submission" date="2013-11" db="EMBL/GenBank/DDBJ databases">
        <title>Draft genome of the bovine lungworm Dictyocaulus viviparus.</title>
        <authorList>
            <person name="Mitreva M."/>
        </authorList>
    </citation>
    <scope>NUCLEOTIDE SEQUENCE [LARGE SCALE GENOMIC DNA]</scope>
    <source>
        <strain evidence="2 3">HannoverDv2000</strain>
    </source>
</reference>
<proteinExistence type="predicted"/>
<keyword evidence="1" id="KW-0472">Membrane</keyword>